<dbReference type="RefSeq" id="WP_110019524.1">
    <property type="nucleotide sequence ID" value="NZ_QGTJ01000010.1"/>
</dbReference>
<dbReference type="AlphaFoldDB" id="A0A317MRG6"/>
<organism evidence="2 3">
    <name type="scientific">Plasticicumulans acidivorans</name>
    <dbReference type="NCBI Taxonomy" id="886464"/>
    <lineage>
        <taxon>Bacteria</taxon>
        <taxon>Pseudomonadati</taxon>
        <taxon>Pseudomonadota</taxon>
        <taxon>Gammaproteobacteria</taxon>
        <taxon>Candidatus Competibacteraceae</taxon>
        <taxon>Plasticicumulans</taxon>
    </lineage>
</organism>
<dbReference type="PANTHER" id="PTHR46230">
    <property type="match status" value="1"/>
</dbReference>
<dbReference type="Proteomes" id="UP000246569">
    <property type="component" value="Unassembled WGS sequence"/>
</dbReference>
<dbReference type="EMBL" id="QGTJ01000010">
    <property type="protein sequence ID" value="PWV59466.1"/>
    <property type="molecule type" value="Genomic_DNA"/>
</dbReference>
<proteinExistence type="inferred from homology"/>
<name>A0A317MRG6_9GAMM</name>
<gene>
    <name evidence="2" type="ORF">C7443_11011</name>
</gene>
<dbReference type="OrthoDB" id="9801469at2"/>
<dbReference type="Pfam" id="PF01722">
    <property type="entry name" value="BolA"/>
    <property type="match status" value="1"/>
</dbReference>
<evidence type="ECO:0000313" key="3">
    <source>
        <dbReference type="Proteomes" id="UP000246569"/>
    </source>
</evidence>
<dbReference type="InterPro" id="IPR036065">
    <property type="entry name" value="BolA-like_sf"/>
</dbReference>
<sequence>MSSPRVDAIEQRLRATFAPLQLTIRDDSQQHAGHRDPRDGGHFSVYVVSAAFAGQTLIKRHRAVHDCLADLMPNEIHALSIKAQTPEELQQSH</sequence>
<dbReference type="PIRSF" id="PIRSF003113">
    <property type="entry name" value="BolA"/>
    <property type="match status" value="1"/>
</dbReference>
<dbReference type="GO" id="GO:0016226">
    <property type="term" value="P:iron-sulfur cluster assembly"/>
    <property type="evidence" value="ECO:0007669"/>
    <property type="project" value="TreeGrafter"/>
</dbReference>
<dbReference type="InterPro" id="IPR002634">
    <property type="entry name" value="BolA"/>
</dbReference>
<accession>A0A317MRG6</accession>
<dbReference type="Gene3D" id="3.30.300.90">
    <property type="entry name" value="BolA-like"/>
    <property type="match status" value="1"/>
</dbReference>
<protein>
    <submittedName>
        <fullName evidence="2">BolA protein family transcriptional regulator</fullName>
    </submittedName>
</protein>
<dbReference type="PANTHER" id="PTHR46230:SF7">
    <property type="entry name" value="BOLA-LIKE PROTEIN 1"/>
    <property type="match status" value="1"/>
</dbReference>
<reference evidence="2 3" key="1">
    <citation type="submission" date="2018-05" db="EMBL/GenBank/DDBJ databases">
        <title>Genomic Encyclopedia of Type Strains, Phase IV (KMG-IV): sequencing the most valuable type-strain genomes for metagenomic binning, comparative biology and taxonomic classification.</title>
        <authorList>
            <person name="Goeker M."/>
        </authorList>
    </citation>
    <scope>NUCLEOTIDE SEQUENCE [LARGE SCALE GENOMIC DNA]</scope>
    <source>
        <strain evidence="2 3">DSM 23606</strain>
    </source>
</reference>
<comment type="caution">
    <text evidence="2">The sequence shown here is derived from an EMBL/GenBank/DDBJ whole genome shotgun (WGS) entry which is preliminary data.</text>
</comment>
<evidence type="ECO:0000313" key="2">
    <source>
        <dbReference type="EMBL" id="PWV59466.1"/>
    </source>
</evidence>
<evidence type="ECO:0000256" key="1">
    <source>
        <dbReference type="RuleBase" id="RU003860"/>
    </source>
</evidence>
<dbReference type="SUPFAM" id="SSF82657">
    <property type="entry name" value="BolA-like"/>
    <property type="match status" value="1"/>
</dbReference>
<comment type="similarity">
    <text evidence="1">Belongs to the BolA/IbaG family.</text>
</comment>
<keyword evidence="3" id="KW-1185">Reference proteome</keyword>